<dbReference type="EMBL" id="DUFW01000019">
    <property type="protein sequence ID" value="HIH21274.1"/>
    <property type="molecule type" value="Genomic_DNA"/>
</dbReference>
<sequence>MAEKEKKEAKPEAEKELEEQIAGKVLLVPADKYLKSGAHIGTKFKSGEMKKYIYKKRPDGLSVLDVQTLDERIRIAAQTIAQVPAEKIAVVSRRLYGQTPAEKFAETTGAKPMTSRFVPGTFTNSRSKEFFEPKLVIATEPESDSQAIEEASKIKAMVIALCSTNNSTKNIDLVIPANNKGRKSLALVYWLLAREVLKAKGLLASDEQFSRSIEEFEYKLSEAEKRAEEEGGEERGKRTFQRGGFKNQKQDRRPSRDFRRKSERR</sequence>
<evidence type="ECO:0000313" key="10">
    <source>
        <dbReference type="Proteomes" id="UP000527315"/>
    </source>
</evidence>
<evidence type="ECO:0000256" key="3">
    <source>
        <dbReference type="ARBA" id="ARBA00023274"/>
    </source>
</evidence>
<evidence type="ECO:0000256" key="1">
    <source>
        <dbReference type="ARBA" id="ARBA00006242"/>
    </source>
</evidence>
<protein>
    <recommendedName>
        <fullName evidence="4 5">Small ribosomal subunit protein uS2</fullName>
    </recommendedName>
</protein>
<gene>
    <name evidence="9" type="primary">rpsB</name>
    <name evidence="5" type="synonym">rps2</name>
    <name evidence="7" type="ORF">HA222_01250</name>
    <name evidence="8" type="ORF">HA227_03290</name>
    <name evidence="9" type="ORF">J4478_02795</name>
</gene>
<name>A0A7J4KTK9_9ARCH</name>
<dbReference type="PRINTS" id="PR00395">
    <property type="entry name" value="RIBOSOMALS2"/>
</dbReference>
<dbReference type="PROSITE" id="PS00962">
    <property type="entry name" value="RIBOSOMAL_S2_1"/>
    <property type="match status" value="1"/>
</dbReference>
<dbReference type="InterPro" id="IPR018130">
    <property type="entry name" value="Ribosomal_uS2_CS"/>
</dbReference>
<evidence type="ECO:0000313" key="8">
    <source>
        <dbReference type="EMBL" id="HIH33252.1"/>
    </source>
</evidence>
<feature type="region of interest" description="Disordered" evidence="6">
    <location>
        <begin position="224"/>
        <end position="265"/>
    </location>
</feature>
<reference evidence="8 11" key="1">
    <citation type="journal article" date="2020" name="bioRxiv">
        <title>A rank-normalized archaeal taxonomy based on genome phylogeny resolves widespread incomplete and uneven classifications.</title>
        <authorList>
            <person name="Rinke C."/>
            <person name="Chuvochina M."/>
            <person name="Mussig A.J."/>
            <person name="Chaumeil P.-A."/>
            <person name="Waite D.W."/>
            <person name="Whitman W.B."/>
            <person name="Parks D.H."/>
            <person name="Hugenholtz P."/>
        </authorList>
    </citation>
    <scope>NUCLEOTIDE SEQUENCE</scope>
    <source>
        <strain evidence="8">UBA10036</strain>
    </source>
</reference>
<dbReference type="GO" id="GO:0006412">
    <property type="term" value="P:translation"/>
    <property type="evidence" value="ECO:0007669"/>
    <property type="project" value="UniProtKB-UniRule"/>
</dbReference>
<proteinExistence type="inferred from homology"/>
<dbReference type="EMBL" id="DUFJ01000070">
    <property type="protein sequence ID" value="HIH33252.1"/>
    <property type="molecule type" value="Genomic_DNA"/>
</dbReference>
<keyword evidence="3 5" id="KW-0687">Ribonucleoprotein</keyword>
<reference evidence="9" key="3">
    <citation type="submission" date="2021-05" db="EMBL/GenBank/DDBJ databases">
        <title>Protein family content uncovers lineage relationships and bacterial pathway maintenance mechanisms in DPANN archaea.</title>
        <authorList>
            <person name="Castelle C.J."/>
            <person name="Meheust R."/>
            <person name="Jaffe A.L."/>
            <person name="Seitz K."/>
            <person name="Gong X."/>
            <person name="Baker B.J."/>
            <person name="Banfield J.F."/>
        </authorList>
    </citation>
    <scope>NUCLEOTIDE SEQUENCE</scope>
    <source>
        <strain evidence="9">RIFCSPLOWO2_01_FULL_43_13</strain>
    </source>
</reference>
<evidence type="ECO:0000313" key="9">
    <source>
        <dbReference type="EMBL" id="MBS3058304.1"/>
    </source>
</evidence>
<keyword evidence="2 5" id="KW-0689">Ribosomal protein</keyword>
<dbReference type="FunFam" id="3.40.50.10490:FF:000030">
    <property type="entry name" value="30S ribosomal protein S2"/>
    <property type="match status" value="1"/>
</dbReference>
<dbReference type="Gene3D" id="3.40.50.10490">
    <property type="entry name" value="Glucose-6-phosphate isomerase like protein, domain 1"/>
    <property type="match status" value="1"/>
</dbReference>
<comment type="caution">
    <text evidence="8">The sequence shown here is derived from an EMBL/GenBank/DDBJ whole genome shotgun (WGS) entry which is preliminary data.</text>
</comment>
<evidence type="ECO:0000256" key="4">
    <source>
        <dbReference type="ARBA" id="ARBA00035256"/>
    </source>
</evidence>
<dbReference type="Proteomes" id="UP000680185">
    <property type="component" value="Unassembled WGS sequence"/>
</dbReference>
<dbReference type="GO" id="GO:0015935">
    <property type="term" value="C:small ribosomal subunit"/>
    <property type="evidence" value="ECO:0007669"/>
    <property type="project" value="InterPro"/>
</dbReference>
<dbReference type="InterPro" id="IPR001865">
    <property type="entry name" value="Ribosomal_uS2"/>
</dbReference>
<dbReference type="Proteomes" id="UP000590964">
    <property type="component" value="Unassembled WGS sequence"/>
</dbReference>
<evidence type="ECO:0000313" key="7">
    <source>
        <dbReference type="EMBL" id="HIH21274.1"/>
    </source>
</evidence>
<evidence type="ECO:0000256" key="6">
    <source>
        <dbReference type="SAM" id="MobiDB-lite"/>
    </source>
</evidence>
<evidence type="ECO:0000256" key="5">
    <source>
        <dbReference type="HAMAP-Rule" id="MF_00291"/>
    </source>
</evidence>
<feature type="compositionally biased region" description="Basic and acidic residues" evidence="6">
    <location>
        <begin position="248"/>
        <end position="257"/>
    </location>
</feature>
<dbReference type="PANTHER" id="PTHR11489">
    <property type="entry name" value="40S RIBOSOMAL PROTEIN SA"/>
    <property type="match status" value="1"/>
</dbReference>
<dbReference type="Proteomes" id="UP000527315">
    <property type="component" value="Unassembled WGS sequence"/>
</dbReference>
<reference evidence="9" key="2">
    <citation type="submission" date="2021-03" db="EMBL/GenBank/DDBJ databases">
        <authorList>
            <person name="Jaffe A."/>
        </authorList>
    </citation>
    <scope>NUCLEOTIDE SEQUENCE</scope>
    <source>
        <strain evidence="9">RIFCSPLOWO2_01_FULL_43_13</strain>
    </source>
</reference>
<comment type="similarity">
    <text evidence="1 5">Belongs to the universal ribosomal protein uS2 family.</text>
</comment>
<dbReference type="HAMAP" id="MF_00291_A">
    <property type="entry name" value="Ribosomal_uS2_A"/>
    <property type="match status" value="1"/>
</dbReference>
<accession>A0A7J4KTK9</accession>
<dbReference type="SUPFAM" id="SSF52313">
    <property type="entry name" value="Ribosomal protein S2"/>
    <property type="match status" value="1"/>
</dbReference>
<evidence type="ECO:0000313" key="11">
    <source>
        <dbReference type="Proteomes" id="UP000590964"/>
    </source>
</evidence>
<dbReference type="InterPro" id="IPR023591">
    <property type="entry name" value="Ribosomal_uS2_flav_dom_sf"/>
</dbReference>
<dbReference type="Pfam" id="PF00318">
    <property type="entry name" value="Ribosomal_S2"/>
    <property type="match status" value="2"/>
</dbReference>
<evidence type="ECO:0000256" key="2">
    <source>
        <dbReference type="ARBA" id="ARBA00022980"/>
    </source>
</evidence>
<feature type="compositionally biased region" description="Basic and acidic residues" evidence="6">
    <location>
        <begin position="224"/>
        <end position="237"/>
    </location>
</feature>
<dbReference type="AlphaFoldDB" id="A0A7J4KTK9"/>
<dbReference type="NCBIfam" id="TIGR01012">
    <property type="entry name" value="uS2_euk_arch"/>
    <property type="match status" value="1"/>
</dbReference>
<dbReference type="InterPro" id="IPR023454">
    <property type="entry name" value="Ribosomal_uS2_arc"/>
</dbReference>
<dbReference type="EMBL" id="JAGVWB010000019">
    <property type="protein sequence ID" value="MBS3058304.1"/>
    <property type="molecule type" value="Genomic_DNA"/>
</dbReference>
<organism evidence="8 10">
    <name type="scientific">Candidatus Iainarchaeum sp</name>
    <dbReference type="NCBI Taxonomy" id="3101447"/>
    <lineage>
        <taxon>Archaea</taxon>
        <taxon>Candidatus Iainarchaeota</taxon>
        <taxon>Candidatus Iainarchaeia</taxon>
        <taxon>Candidatus Iainarchaeales</taxon>
        <taxon>Candidatus Iainarchaeaceae</taxon>
        <taxon>Candidatus Iainarchaeum</taxon>
    </lineage>
</organism>
<dbReference type="GO" id="GO:0003735">
    <property type="term" value="F:structural constituent of ribosome"/>
    <property type="evidence" value="ECO:0007669"/>
    <property type="project" value="InterPro"/>
</dbReference>
<dbReference type="InterPro" id="IPR005707">
    <property type="entry name" value="Ribosomal_uS2_euk/arc"/>
</dbReference>